<keyword evidence="3" id="KW-1185">Reference proteome</keyword>
<evidence type="ECO:0000256" key="1">
    <source>
        <dbReference type="ARBA" id="ARBA00006974"/>
    </source>
</evidence>
<proteinExistence type="inferred from homology"/>
<comment type="similarity">
    <text evidence="1">Belongs to the ARG7 family.</text>
</comment>
<evidence type="ECO:0000313" key="3">
    <source>
        <dbReference type="Proteomes" id="UP000516437"/>
    </source>
</evidence>
<comment type="caution">
    <text evidence="2">The sequence shown here is derived from an EMBL/GenBank/DDBJ whole genome shotgun (WGS) entry which is preliminary data.</text>
</comment>
<dbReference type="Pfam" id="PF02519">
    <property type="entry name" value="Auxin_inducible"/>
    <property type="match status" value="1"/>
</dbReference>
<accession>A0A6A1WFX2</accession>
<dbReference type="OrthoDB" id="1936278at2759"/>
<dbReference type="PANTHER" id="PTHR31175">
    <property type="entry name" value="AUXIN-RESPONSIVE FAMILY PROTEIN"/>
    <property type="match status" value="1"/>
</dbReference>
<dbReference type="Proteomes" id="UP000516437">
    <property type="component" value="Chromosome 2"/>
</dbReference>
<dbReference type="PANTHER" id="PTHR31175:SF104">
    <property type="entry name" value="SAUR-LIKE AUXIN-RESPONSIVE FAMILY PROTEIN"/>
    <property type="match status" value="1"/>
</dbReference>
<sequence length="143" mass="16086">MINPKRVISLAKKWQRMAANKPKRISDPKPDGGLRFSLADKGHFVVYTTDNRRFAVPLGYLTKRVFRELFRMSEDEFGLPSNGPITLPCGSIFLEYVIYLVQGHIPEDLEIALLTSMATCHGSASCSNIVPGQSHKRTLVYVF</sequence>
<name>A0A6A1WFX2_9ROSI</name>
<reference evidence="2 3" key="1">
    <citation type="journal article" date="2019" name="Plant Biotechnol. J.">
        <title>The red bayberry genome and genetic basis of sex determination.</title>
        <authorList>
            <person name="Jia H.M."/>
            <person name="Jia H.J."/>
            <person name="Cai Q.L."/>
            <person name="Wang Y."/>
            <person name="Zhao H.B."/>
            <person name="Yang W.F."/>
            <person name="Wang G.Y."/>
            <person name="Li Y.H."/>
            <person name="Zhan D.L."/>
            <person name="Shen Y.T."/>
            <person name="Niu Q.F."/>
            <person name="Chang L."/>
            <person name="Qiu J."/>
            <person name="Zhao L."/>
            <person name="Xie H.B."/>
            <person name="Fu W.Y."/>
            <person name="Jin J."/>
            <person name="Li X.W."/>
            <person name="Jiao Y."/>
            <person name="Zhou C.C."/>
            <person name="Tu T."/>
            <person name="Chai C.Y."/>
            <person name="Gao J.L."/>
            <person name="Fan L.J."/>
            <person name="van de Weg E."/>
            <person name="Wang J.Y."/>
            <person name="Gao Z.S."/>
        </authorList>
    </citation>
    <scope>NUCLEOTIDE SEQUENCE [LARGE SCALE GENOMIC DNA]</scope>
    <source>
        <tissue evidence="2">Leaves</tissue>
    </source>
</reference>
<gene>
    <name evidence="2" type="ORF">CJ030_MR2G002399</name>
</gene>
<organism evidence="2 3">
    <name type="scientific">Morella rubra</name>
    <name type="common">Chinese bayberry</name>
    <dbReference type="NCBI Taxonomy" id="262757"/>
    <lineage>
        <taxon>Eukaryota</taxon>
        <taxon>Viridiplantae</taxon>
        <taxon>Streptophyta</taxon>
        <taxon>Embryophyta</taxon>
        <taxon>Tracheophyta</taxon>
        <taxon>Spermatophyta</taxon>
        <taxon>Magnoliopsida</taxon>
        <taxon>eudicotyledons</taxon>
        <taxon>Gunneridae</taxon>
        <taxon>Pentapetalae</taxon>
        <taxon>rosids</taxon>
        <taxon>fabids</taxon>
        <taxon>Fagales</taxon>
        <taxon>Myricaceae</taxon>
        <taxon>Morella</taxon>
    </lineage>
</organism>
<dbReference type="EMBL" id="RXIC02000020">
    <property type="protein sequence ID" value="KAB1223286.1"/>
    <property type="molecule type" value="Genomic_DNA"/>
</dbReference>
<dbReference type="InterPro" id="IPR003676">
    <property type="entry name" value="SAUR_fam"/>
</dbReference>
<dbReference type="GO" id="GO:0009733">
    <property type="term" value="P:response to auxin"/>
    <property type="evidence" value="ECO:0007669"/>
    <property type="project" value="InterPro"/>
</dbReference>
<protein>
    <submittedName>
        <fullName evidence="2">Uncharacterized protein</fullName>
    </submittedName>
</protein>
<dbReference type="AlphaFoldDB" id="A0A6A1WFX2"/>
<evidence type="ECO:0000313" key="2">
    <source>
        <dbReference type="EMBL" id="KAB1223286.1"/>
    </source>
</evidence>